<dbReference type="GeneID" id="64591874"/>
<dbReference type="Gene3D" id="1.10.472.10">
    <property type="entry name" value="Cyclin-like"/>
    <property type="match status" value="2"/>
</dbReference>
<evidence type="ECO:0000259" key="3">
    <source>
        <dbReference type="SMART" id="SM00385"/>
    </source>
</evidence>
<dbReference type="EMBL" id="JABBWE010000041">
    <property type="protein sequence ID" value="KAG1791688.1"/>
    <property type="molecule type" value="Genomic_DNA"/>
</dbReference>
<dbReference type="FunFam" id="1.10.472.10:FF:000111">
    <property type="entry name" value="Unplaced genomic scaffold supercont1.6, whole genome shotgun sequence"/>
    <property type="match status" value="1"/>
</dbReference>
<dbReference type="PANTHER" id="PTHR10026">
    <property type="entry name" value="CYCLIN"/>
    <property type="match status" value="1"/>
</dbReference>
<organism evidence="4 5">
    <name type="scientific">Suillus plorans</name>
    <dbReference type="NCBI Taxonomy" id="116603"/>
    <lineage>
        <taxon>Eukaryota</taxon>
        <taxon>Fungi</taxon>
        <taxon>Dikarya</taxon>
        <taxon>Basidiomycota</taxon>
        <taxon>Agaricomycotina</taxon>
        <taxon>Agaricomycetes</taxon>
        <taxon>Agaricomycetidae</taxon>
        <taxon>Boletales</taxon>
        <taxon>Suillineae</taxon>
        <taxon>Suillaceae</taxon>
        <taxon>Suillus</taxon>
    </lineage>
</organism>
<dbReference type="Pfam" id="PF00134">
    <property type="entry name" value="Cyclin_N"/>
    <property type="match status" value="1"/>
</dbReference>
<dbReference type="AlphaFoldDB" id="A0A9P7DGC6"/>
<feature type="domain" description="Cyclin-like" evidence="3">
    <location>
        <begin position="56"/>
        <end position="163"/>
    </location>
</feature>
<dbReference type="GO" id="GO:0006357">
    <property type="term" value="P:regulation of transcription by RNA polymerase II"/>
    <property type="evidence" value="ECO:0007669"/>
    <property type="project" value="InterPro"/>
</dbReference>
<accession>A0A9P7DGC6</accession>
<dbReference type="OrthoDB" id="25002at2759"/>
<dbReference type="InterPro" id="IPR036915">
    <property type="entry name" value="Cyclin-like_sf"/>
</dbReference>
<dbReference type="InterPro" id="IPR006671">
    <property type="entry name" value="Cyclin_N"/>
</dbReference>
<dbReference type="InterPro" id="IPR043198">
    <property type="entry name" value="Cyclin/Ssn8"/>
</dbReference>
<protein>
    <submittedName>
        <fullName evidence="4">Cyclin-like protein</fullName>
    </submittedName>
</protein>
<dbReference type="RefSeq" id="XP_041158453.1">
    <property type="nucleotide sequence ID" value="XM_041298110.1"/>
</dbReference>
<dbReference type="GO" id="GO:0016538">
    <property type="term" value="F:cyclin-dependent protein serine/threonine kinase regulator activity"/>
    <property type="evidence" value="ECO:0007669"/>
    <property type="project" value="InterPro"/>
</dbReference>
<dbReference type="InterPro" id="IPR013763">
    <property type="entry name" value="Cyclin-like_dom"/>
</dbReference>
<evidence type="ECO:0000256" key="1">
    <source>
        <dbReference type="RuleBase" id="RU000383"/>
    </source>
</evidence>
<dbReference type="SUPFAM" id="SSF47954">
    <property type="entry name" value="Cyclin-like"/>
    <property type="match status" value="2"/>
</dbReference>
<keyword evidence="1" id="KW-0195">Cyclin</keyword>
<dbReference type="SMART" id="SM00385">
    <property type="entry name" value="CYCLIN"/>
    <property type="match status" value="1"/>
</dbReference>
<sequence length="403" mass="45266">MDSGHSRVPSPSQLPASFSKYHHPYFTSAEVQHLSEKQRGKLSATQEEKARQQACGFIEAVGSKIGFPRKTLATAQNLYHRFHLFFPRKDFNYHDVTLAALYVSTKMHDTLKKPREILMVSYAVRFPELAAKSKSVGGEVDMDPPTAENDRQRLLAVERLILETICFNFTSKMPFSYVIKIGRKLKASKKLIKCAWRLTIDRRVTFFIVVHLIFISERNYSHRTLVPIMYPPNTVALGCLYTASLLTTLEPPPSPLVEAQLDSRVATILKEKGDWERTYMAEAEDLEEIAHVLIDLLIQAAQNPSANTSPRTPASPSPHPSPRNQHLSPVGTPQPPPIPYKADQLIRLKIMMRQNEHPLRPQQPLGSADPSELYNGNDIAMLGRNQGTVRFLFGPPGIVGQGV</sequence>
<comment type="caution">
    <text evidence="4">The sequence shown here is derived from an EMBL/GenBank/DDBJ whole genome shotgun (WGS) entry which is preliminary data.</text>
</comment>
<name>A0A9P7DGC6_9AGAM</name>
<gene>
    <name evidence="4" type="ORF">HD556DRAFT_1240431</name>
</gene>
<keyword evidence="5" id="KW-1185">Reference proteome</keyword>
<feature type="region of interest" description="Disordered" evidence="2">
    <location>
        <begin position="303"/>
        <end position="339"/>
    </location>
</feature>
<dbReference type="Proteomes" id="UP000719766">
    <property type="component" value="Unassembled WGS sequence"/>
</dbReference>
<reference evidence="4" key="1">
    <citation type="journal article" date="2020" name="New Phytol.">
        <title>Comparative genomics reveals dynamic genome evolution in host specialist ectomycorrhizal fungi.</title>
        <authorList>
            <person name="Lofgren L.A."/>
            <person name="Nguyen N.H."/>
            <person name="Vilgalys R."/>
            <person name="Ruytinx J."/>
            <person name="Liao H.L."/>
            <person name="Branco S."/>
            <person name="Kuo A."/>
            <person name="LaButti K."/>
            <person name="Lipzen A."/>
            <person name="Andreopoulos W."/>
            <person name="Pangilinan J."/>
            <person name="Riley R."/>
            <person name="Hundley H."/>
            <person name="Na H."/>
            <person name="Barry K."/>
            <person name="Grigoriev I.V."/>
            <person name="Stajich J.E."/>
            <person name="Kennedy P.G."/>
        </authorList>
    </citation>
    <scope>NUCLEOTIDE SEQUENCE</scope>
    <source>
        <strain evidence="4">S12</strain>
    </source>
</reference>
<evidence type="ECO:0000313" key="4">
    <source>
        <dbReference type="EMBL" id="KAG1791688.1"/>
    </source>
</evidence>
<feature type="compositionally biased region" description="Polar residues" evidence="2">
    <location>
        <begin position="303"/>
        <end position="312"/>
    </location>
</feature>
<evidence type="ECO:0000256" key="2">
    <source>
        <dbReference type="SAM" id="MobiDB-lite"/>
    </source>
</evidence>
<evidence type="ECO:0000313" key="5">
    <source>
        <dbReference type="Proteomes" id="UP000719766"/>
    </source>
</evidence>
<proteinExistence type="inferred from homology"/>
<dbReference type="CDD" id="cd20546">
    <property type="entry name" value="CYCLIN_SpCG1C_ScCTK2-like_rpt2"/>
    <property type="match status" value="1"/>
</dbReference>
<comment type="similarity">
    <text evidence="1">Belongs to the cyclin family.</text>
</comment>